<dbReference type="Pfam" id="PF00158">
    <property type="entry name" value="Sigma54_activat"/>
    <property type="match status" value="1"/>
</dbReference>
<feature type="binding site" evidence="18">
    <location>
        <position position="476"/>
    </location>
    <ligand>
        <name>Zn(2+)</name>
        <dbReference type="ChEBI" id="CHEBI:29105"/>
    </ligand>
</feature>
<keyword evidence="9" id="KW-0547">Nucleotide-binding</keyword>
<dbReference type="InterPro" id="IPR003593">
    <property type="entry name" value="AAA+_ATPase"/>
</dbReference>
<evidence type="ECO:0000256" key="20">
    <source>
        <dbReference type="SAM" id="MobiDB-lite"/>
    </source>
</evidence>
<dbReference type="PROSITE" id="PS50045">
    <property type="entry name" value="SIGMA54_INTERACT_4"/>
    <property type="match status" value="1"/>
</dbReference>
<dbReference type="GO" id="GO:0016020">
    <property type="term" value="C:membrane"/>
    <property type="evidence" value="ECO:0007669"/>
    <property type="project" value="GOC"/>
</dbReference>
<dbReference type="InterPro" id="IPR011006">
    <property type="entry name" value="CheY-like_superfamily"/>
</dbReference>
<keyword evidence="6 19" id="KW-0597">Phosphoprotein</keyword>
<reference evidence="23 24" key="1">
    <citation type="journal article" date="2013" name="Front. Microbiol.">
        <title>The genome of Nitrospina gracilis illuminates the metabolism and evolution of the major marine nitrite oxidizer.</title>
        <authorList>
            <person name="Luecker S."/>
            <person name="Nowka B."/>
            <person name="Rattei T."/>
            <person name="Spieck E."/>
            <person name="and Daims H."/>
        </authorList>
    </citation>
    <scope>NUCLEOTIDE SEQUENCE [LARGE SCALE GENOMIC DNA]</scope>
    <source>
        <strain evidence="23 24">3/211</strain>
    </source>
</reference>
<name>M1Z3J0_NITG3</name>
<evidence type="ECO:0000256" key="14">
    <source>
        <dbReference type="ARBA" id="ARBA00023015"/>
    </source>
</evidence>
<dbReference type="Gene3D" id="3.30.1700.10">
    <property type="entry name" value="lpxc deacetylase, domain 2"/>
    <property type="match status" value="1"/>
</dbReference>
<dbReference type="CDD" id="cd00009">
    <property type="entry name" value="AAA"/>
    <property type="match status" value="1"/>
</dbReference>
<dbReference type="PANTHER" id="PTHR32071:SF17">
    <property type="entry name" value="TRANSCRIPTIONAL REGULATOR (NTRC FAMILY)"/>
    <property type="match status" value="1"/>
</dbReference>
<evidence type="ECO:0000256" key="2">
    <source>
        <dbReference type="ARBA" id="ARBA00002923"/>
    </source>
</evidence>
<dbReference type="SUPFAM" id="SSF54211">
    <property type="entry name" value="Ribosomal protein S5 domain 2-like"/>
    <property type="match status" value="2"/>
</dbReference>
<dbReference type="UniPathway" id="UPA00359">
    <property type="reaction ID" value="UER00478"/>
</dbReference>
<evidence type="ECO:0000256" key="11">
    <source>
        <dbReference type="ARBA" id="ARBA00022833"/>
    </source>
</evidence>
<dbReference type="EC" id="3.5.1.108" evidence="4 18"/>
<feature type="domain" description="Sigma-54 factor interaction" evidence="21">
    <location>
        <begin position="146"/>
        <end position="365"/>
    </location>
</feature>
<keyword evidence="12" id="KW-0067">ATP-binding</keyword>
<dbReference type="Gene3D" id="3.40.50.300">
    <property type="entry name" value="P-loop containing nucleotide triphosphate hydrolases"/>
    <property type="match status" value="1"/>
</dbReference>
<feature type="compositionally biased region" description="Basic residues" evidence="20">
    <location>
        <begin position="217"/>
        <end position="231"/>
    </location>
</feature>
<dbReference type="CDD" id="cd17550">
    <property type="entry name" value="REC_NtrX-like"/>
    <property type="match status" value="1"/>
</dbReference>
<dbReference type="OrthoDB" id="9802746at2"/>
<dbReference type="InParanoid" id="M1Z3J0"/>
<dbReference type="GO" id="GO:0005524">
    <property type="term" value="F:ATP binding"/>
    <property type="evidence" value="ECO:0007669"/>
    <property type="project" value="UniProtKB-KW"/>
</dbReference>
<evidence type="ECO:0000256" key="17">
    <source>
        <dbReference type="ARBA" id="ARBA00024535"/>
    </source>
</evidence>
<dbReference type="InterPro" id="IPR004463">
    <property type="entry name" value="UDP-acyl_GlcNac_deAcase"/>
</dbReference>
<keyword evidence="13" id="KW-0902">Two-component regulatory system</keyword>
<sequence length="675" mass="75379">MANKERVLIVDDEKNIVSSLQEILSDEGYEIATAEDGLDALEMVQNDPPDLILLDIWIPGMDGIEVLRTLKTYYPEIEVLVMSGHGTIDTAVNATKLGAFDFIEKPFSLNQIVQSVGKALAQKTSKNGINGHAPQKHELPHCFQMMVDVKKTIKQHARTGRPVLIQGETGTGKEFIAQAIHQQSRKNNMPFVKLHCGLRPTNQIKSELFAQESTGKTKGRKRLPSRSHPSRRRVVYLKNVDTLAAPVQERLAECLNPEAPADVSAYLLPSRIFASTNRDLEDLVEKGEFNADLYEFLKEQTVYIPPLKEHAAMIPSLVTRFFEEQAERTDLPAHQVSPDAMDVLSRYDWPENLKEMRLVLEQLGRKVHPEDEITVNHLPPAIRAMQTGAATAATNGNGKGQLKQKTLKRSVVLCGSGLHSGIKTGLIMQPLPPGSGIIFGDISSGATIPARLENVQSTEYATILRRGTASVSTIEHIMAVLHMYRINNLLIKIGDEAPVMDGSAKDFCQLVEDGEYEDQEDYYEELVIKEKLSFGDDPNKAHISIEPYDGFKVSYHMEYPEPIGVMDHVFDFSSPDQFKKEIAPARTFGFMKDVAMLMKMGFAAGGNLDNFILLDEKKVLNTELRYENEFARHKILDILGDFYLLGKPVRGHIRAHKSGHTQNIGLLKQIQAAYC</sequence>
<keyword evidence="5 18" id="KW-0444">Lipid biosynthesis</keyword>
<dbReference type="STRING" id="1266370.NITGR_950021"/>
<dbReference type="GO" id="GO:0046872">
    <property type="term" value="F:metal ion binding"/>
    <property type="evidence" value="ECO:0007669"/>
    <property type="project" value="UniProtKB-KW"/>
</dbReference>
<dbReference type="InterPro" id="IPR011334">
    <property type="entry name" value="UDP-acyl_GlcNac_deAcase_C"/>
</dbReference>
<organism evidence="23 24">
    <name type="scientific">Nitrospina gracilis (strain 3/211)</name>
    <dbReference type="NCBI Taxonomy" id="1266370"/>
    <lineage>
        <taxon>Bacteria</taxon>
        <taxon>Pseudomonadati</taxon>
        <taxon>Nitrospinota/Tectimicrobiota group</taxon>
        <taxon>Nitrospinota</taxon>
        <taxon>Nitrospinia</taxon>
        <taxon>Nitrospinales</taxon>
        <taxon>Nitrospinaceae</taxon>
        <taxon>Nitrospina</taxon>
    </lineage>
</organism>
<comment type="function">
    <text evidence="2 18">Catalyzes the hydrolysis of UDP-3-O-myristoyl-N-acetylglucosamine to form UDP-3-O-myristoylglucosamine and acetate, the committed step in lipid A biosynthesis.</text>
</comment>
<dbReference type="Pfam" id="PF00072">
    <property type="entry name" value="Response_reg"/>
    <property type="match status" value="1"/>
</dbReference>
<dbReference type="GO" id="GO:0006355">
    <property type="term" value="P:regulation of DNA-templated transcription"/>
    <property type="evidence" value="ECO:0007669"/>
    <property type="project" value="InterPro"/>
</dbReference>
<dbReference type="SUPFAM" id="SSF52172">
    <property type="entry name" value="CheY-like"/>
    <property type="match status" value="1"/>
</dbReference>
<keyword evidence="14" id="KW-0805">Transcription regulation</keyword>
<dbReference type="GO" id="GO:0000160">
    <property type="term" value="P:phosphorelay signal transduction system"/>
    <property type="evidence" value="ECO:0007669"/>
    <property type="project" value="UniProtKB-KW"/>
</dbReference>
<dbReference type="Gene3D" id="1.10.8.60">
    <property type="match status" value="1"/>
</dbReference>
<evidence type="ECO:0000256" key="3">
    <source>
        <dbReference type="ARBA" id="ARBA00005002"/>
    </source>
</evidence>
<dbReference type="InterPro" id="IPR015870">
    <property type="entry name" value="UDP-acyl_N-AcGlcN_deAcase_N"/>
</dbReference>
<dbReference type="InterPro" id="IPR002078">
    <property type="entry name" value="Sigma_54_int"/>
</dbReference>
<dbReference type="SUPFAM" id="SSF52540">
    <property type="entry name" value="P-loop containing nucleoside triphosphate hydrolases"/>
    <property type="match status" value="1"/>
</dbReference>
<evidence type="ECO:0000256" key="9">
    <source>
        <dbReference type="ARBA" id="ARBA00022741"/>
    </source>
</evidence>
<dbReference type="Pfam" id="PF03331">
    <property type="entry name" value="LpxC"/>
    <property type="match status" value="1"/>
</dbReference>
<evidence type="ECO:0000256" key="16">
    <source>
        <dbReference type="ARBA" id="ARBA00023163"/>
    </source>
</evidence>
<dbReference type="Proteomes" id="UP000011704">
    <property type="component" value="Unassembled WGS sequence"/>
</dbReference>
<dbReference type="HOGENOM" id="CLU_407004_0_0_0"/>
<feature type="domain" description="Response regulatory" evidence="22">
    <location>
        <begin position="6"/>
        <end position="120"/>
    </location>
</feature>
<keyword evidence="24" id="KW-1185">Reference proteome</keyword>
<evidence type="ECO:0000259" key="21">
    <source>
        <dbReference type="PROSITE" id="PS50045"/>
    </source>
</evidence>
<dbReference type="InterPro" id="IPR058031">
    <property type="entry name" value="AAA_lid_NorR"/>
</dbReference>
<comment type="similarity">
    <text evidence="18">Belongs to the LpxC family.</text>
</comment>
<proteinExistence type="inferred from homology"/>
<comment type="pathway">
    <text evidence="3 18">Glycolipid biosynthesis; lipid IV(A) biosynthesis; lipid IV(A) from (3R)-3-hydroxytetradecanoyl-[acyl-carrier-protein] and UDP-N-acetyl-alpha-D-glucosamine: step 2/6.</text>
</comment>
<evidence type="ECO:0000256" key="7">
    <source>
        <dbReference type="ARBA" id="ARBA00022556"/>
    </source>
</evidence>
<feature type="active site" description="Proton donor" evidence="18">
    <location>
        <position position="660"/>
    </location>
</feature>
<evidence type="ECO:0000256" key="12">
    <source>
        <dbReference type="ARBA" id="ARBA00022840"/>
    </source>
</evidence>
<dbReference type="NCBIfam" id="TIGR00325">
    <property type="entry name" value="lpxC"/>
    <property type="match status" value="1"/>
</dbReference>
<feature type="binding site" evidence="18">
    <location>
        <position position="633"/>
    </location>
    <ligand>
        <name>Zn(2+)</name>
        <dbReference type="ChEBI" id="CHEBI:29105"/>
    </ligand>
</feature>
<dbReference type="RefSeq" id="WP_005011542.1">
    <property type="nucleotide sequence ID" value="NZ_HG422173.1"/>
</dbReference>
<keyword evidence="10 18" id="KW-0378">Hydrolase</keyword>
<evidence type="ECO:0000256" key="6">
    <source>
        <dbReference type="ARBA" id="ARBA00022553"/>
    </source>
</evidence>
<evidence type="ECO:0000256" key="10">
    <source>
        <dbReference type="ARBA" id="ARBA00022801"/>
    </source>
</evidence>
<comment type="cofactor">
    <cofactor evidence="1 18">
        <name>Zn(2+)</name>
        <dbReference type="ChEBI" id="CHEBI:29105"/>
    </cofactor>
</comment>
<dbReference type="Gene3D" id="3.40.50.2300">
    <property type="match status" value="1"/>
</dbReference>
<dbReference type="Gene3D" id="3.30.230.20">
    <property type="entry name" value="lpxc deacetylase, domain 1"/>
    <property type="match status" value="1"/>
</dbReference>
<protein>
    <recommendedName>
        <fullName evidence="4 18">UDP-3-O-acyl-N-acetylglucosamine deacetylase</fullName>
        <shortName evidence="18">UDP-3-O-acyl-GlcNAc deacetylase</shortName>
        <ecNumber evidence="4 18">3.5.1.108</ecNumber>
    </recommendedName>
    <alternativeName>
        <fullName evidence="18">UDP-3-O-[R-3-hydroxymyristoyl]-N-acetylglucosamine deacetylase</fullName>
    </alternativeName>
</protein>
<evidence type="ECO:0000313" key="23">
    <source>
        <dbReference type="EMBL" id="CCQ92063.1"/>
    </source>
</evidence>
<evidence type="ECO:0000259" key="22">
    <source>
        <dbReference type="PROSITE" id="PS50110"/>
    </source>
</evidence>
<evidence type="ECO:0000256" key="1">
    <source>
        <dbReference type="ARBA" id="ARBA00001947"/>
    </source>
</evidence>
<keyword evidence="15 18" id="KW-0443">Lipid metabolism</keyword>
<comment type="caution">
    <text evidence="23">The sequence shown here is derived from an EMBL/GenBank/DDBJ whole genome shotgun (WGS) entry which is preliminary data.</text>
</comment>
<keyword evidence="11 18" id="KW-0862">Zinc</keyword>
<dbReference type="SMART" id="SM00448">
    <property type="entry name" value="REC"/>
    <property type="match status" value="1"/>
</dbReference>
<evidence type="ECO:0000256" key="18">
    <source>
        <dbReference type="HAMAP-Rule" id="MF_00388"/>
    </source>
</evidence>
<evidence type="ECO:0000256" key="8">
    <source>
        <dbReference type="ARBA" id="ARBA00022723"/>
    </source>
</evidence>
<evidence type="ECO:0000313" key="24">
    <source>
        <dbReference type="Proteomes" id="UP000011704"/>
    </source>
</evidence>
<dbReference type="GO" id="GO:0103117">
    <property type="term" value="F:UDP-3-O-acyl-N-acetylglucosamine deacetylase activity"/>
    <property type="evidence" value="ECO:0007669"/>
    <property type="project" value="UniProtKB-UniRule"/>
</dbReference>
<feature type="binding site" evidence="18">
    <location>
        <position position="637"/>
    </location>
    <ligand>
        <name>Zn(2+)</name>
        <dbReference type="ChEBI" id="CHEBI:29105"/>
    </ligand>
</feature>
<dbReference type="InterPro" id="IPR025662">
    <property type="entry name" value="Sigma_54_int_dom_ATP-bd_1"/>
</dbReference>
<feature type="region of interest" description="Disordered" evidence="20">
    <location>
        <begin position="209"/>
        <end position="231"/>
    </location>
</feature>
<dbReference type="GO" id="GO:0009245">
    <property type="term" value="P:lipid A biosynthetic process"/>
    <property type="evidence" value="ECO:0007669"/>
    <property type="project" value="UniProtKB-UniRule"/>
</dbReference>
<dbReference type="InterPro" id="IPR027417">
    <property type="entry name" value="P-loop_NTPase"/>
</dbReference>
<keyword evidence="16" id="KW-0804">Transcription</keyword>
<keyword evidence="7 18" id="KW-0441">Lipid A biosynthesis</keyword>
<dbReference type="SMART" id="SM00382">
    <property type="entry name" value="AAA"/>
    <property type="match status" value="1"/>
</dbReference>
<dbReference type="Pfam" id="PF25601">
    <property type="entry name" value="AAA_lid_14"/>
    <property type="match status" value="1"/>
</dbReference>
<evidence type="ECO:0000256" key="15">
    <source>
        <dbReference type="ARBA" id="ARBA00023098"/>
    </source>
</evidence>
<dbReference type="PROSITE" id="PS00675">
    <property type="entry name" value="SIGMA54_INTERACT_1"/>
    <property type="match status" value="1"/>
</dbReference>
<dbReference type="AlphaFoldDB" id="M1Z3J0"/>
<dbReference type="EMBL" id="CAQJ01000105">
    <property type="protein sequence ID" value="CCQ92063.1"/>
    <property type="molecule type" value="Genomic_DNA"/>
</dbReference>
<gene>
    <name evidence="18" type="primary">lpxC</name>
    <name evidence="23" type="ORF">NITGR_950021</name>
</gene>
<dbReference type="HAMAP" id="MF_00388">
    <property type="entry name" value="LpxC"/>
    <property type="match status" value="1"/>
</dbReference>
<evidence type="ECO:0000256" key="19">
    <source>
        <dbReference type="PROSITE-ProRule" id="PRU00169"/>
    </source>
</evidence>
<evidence type="ECO:0000256" key="4">
    <source>
        <dbReference type="ARBA" id="ARBA00012745"/>
    </source>
</evidence>
<evidence type="ECO:0000256" key="13">
    <source>
        <dbReference type="ARBA" id="ARBA00023012"/>
    </source>
</evidence>
<keyword evidence="8 18" id="KW-0479">Metal-binding</keyword>
<evidence type="ECO:0000256" key="5">
    <source>
        <dbReference type="ARBA" id="ARBA00022516"/>
    </source>
</evidence>
<dbReference type="InterPro" id="IPR001789">
    <property type="entry name" value="Sig_transdc_resp-reg_receiver"/>
</dbReference>
<feature type="modified residue" description="4-aspartylphosphate" evidence="19">
    <location>
        <position position="55"/>
    </location>
</feature>
<accession>M1Z3J0</accession>
<dbReference type="PANTHER" id="PTHR32071">
    <property type="entry name" value="TRANSCRIPTIONAL REGULATORY PROTEIN"/>
    <property type="match status" value="1"/>
</dbReference>
<dbReference type="InterPro" id="IPR020568">
    <property type="entry name" value="Ribosomal_Su5_D2-typ_SF"/>
</dbReference>
<comment type="catalytic activity">
    <reaction evidence="17 18">
        <text>a UDP-3-O-[(3R)-3-hydroxyacyl]-N-acetyl-alpha-D-glucosamine + H2O = a UDP-3-O-[(3R)-3-hydroxyacyl]-alpha-D-glucosamine + acetate</text>
        <dbReference type="Rhea" id="RHEA:67816"/>
        <dbReference type="ChEBI" id="CHEBI:15377"/>
        <dbReference type="ChEBI" id="CHEBI:30089"/>
        <dbReference type="ChEBI" id="CHEBI:137740"/>
        <dbReference type="ChEBI" id="CHEBI:173225"/>
        <dbReference type="EC" id="3.5.1.108"/>
    </reaction>
</comment>
<dbReference type="PROSITE" id="PS50110">
    <property type="entry name" value="RESPONSE_REGULATORY"/>
    <property type="match status" value="1"/>
</dbReference>
<dbReference type="FunFam" id="3.40.50.2300:FF:000018">
    <property type="entry name" value="DNA-binding transcriptional regulator NtrC"/>
    <property type="match status" value="1"/>
</dbReference>